<dbReference type="InterPro" id="IPR020904">
    <property type="entry name" value="Sc_DH/Rdtase_CS"/>
</dbReference>
<keyword evidence="7" id="KW-1185">Reference proteome</keyword>
<dbReference type="GO" id="GO:0005811">
    <property type="term" value="C:lipid droplet"/>
    <property type="evidence" value="ECO:0007669"/>
    <property type="project" value="TreeGrafter"/>
</dbReference>
<feature type="transmembrane region" description="Helical" evidence="5">
    <location>
        <begin position="62"/>
        <end position="81"/>
    </location>
</feature>
<keyword evidence="3" id="KW-0520">NAD</keyword>
<dbReference type="SUPFAM" id="SSF51735">
    <property type="entry name" value="NAD(P)-binding Rossmann-fold domains"/>
    <property type="match status" value="1"/>
</dbReference>
<evidence type="ECO:0000256" key="4">
    <source>
        <dbReference type="RuleBase" id="RU000363"/>
    </source>
</evidence>
<name>A0AAD4R1G1_9BILA</name>
<keyword evidence="5" id="KW-0812">Transmembrane</keyword>
<evidence type="ECO:0000313" key="6">
    <source>
        <dbReference type="EMBL" id="KAI1703383.1"/>
    </source>
</evidence>
<dbReference type="EMBL" id="JAKKPZ010000083">
    <property type="protein sequence ID" value="KAI1703383.1"/>
    <property type="molecule type" value="Genomic_DNA"/>
</dbReference>
<keyword evidence="5" id="KW-1133">Transmembrane helix</keyword>
<dbReference type="GO" id="GO:0016616">
    <property type="term" value="F:oxidoreductase activity, acting on the CH-OH group of donors, NAD or NADP as acceptor"/>
    <property type="evidence" value="ECO:0007669"/>
    <property type="project" value="TreeGrafter"/>
</dbReference>
<keyword evidence="2" id="KW-0560">Oxidoreductase</keyword>
<dbReference type="PROSITE" id="PS00061">
    <property type="entry name" value="ADH_SHORT"/>
    <property type="match status" value="1"/>
</dbReference>
<dbReference type="InterPro" id="IPR036291">
    <property type="entry name" value="NAD(P)-bd_dom_sf"/>
</dbReference>
<sequence>MAENVIMENLTKVLFSDNVQDVDESPVQVDYLGGMIKGAVILAVCIMFAQLFSECLNMLVKFFYYILLGCIKALLPCGVLPRKSVKDQIVLITGTGMGLGRLLAVQFGKLGARLVLWDINEEQNLETKKMLDDIGVEAHAYTIDLSSKDQIYATAEKVRQEVGDVDILFNNAGIVTGKKLFDCPDALMEKTMSINANSLFYTAKCFVPKMIEKNSGHVITVASMAGHVGVNGLVDYCASKHAAVGFNEALRGEIRCLGKSVHVTTVCPYFINTGMFNGVKTYAPLWFPILEPEYVIYRIMEAVLTNEENLYLPRASHLFLLIKGLLPSRAVFTIAEYFGLNRSMDEYVGRNQNK</sequence>
<dbReference type="FunFam" id="3.40.50.720:FF:000202">
    <property type="entry name" value="Short-chain dehydrogenase/reductase family 16C member 6"/>
    <property type="match status" value="1"/>
</dbReference>
<gene>
    <name evidence="6" type="ORF">DdX_14922</name>
</gene>
<dbReference type="InterPro" id="IPR002347">
    <property type="entry name" value="SDR_fam"/>
</dbReference>
<accession>A0AAD4R1G1</accession>
<evidence type="ECO:0000313" key="7">
    <source>
        <dbReference type="Proteomes" id="UP001201812"/>
    </source>
</evidence>
<comment type="similarity">
    <text evidence="1 4">Belongs to the short-chain dehydrogenases/reductases (SDR) family.</text>
</comment>
<keyword evidence="5" id="KW-0472">Membrane</keyword>
<dbReference type="PANTHER" id="PTHR24322">
    <property type="entry name" value="PKSB"/>
    <property type="match status" value="1"/>
</dbReference>
<dbReference type="AlphaFoldDB" id="A0AAD4R1G1"/>
<dbReference type="PRINTS" id="PR00081">
    <property type="entry name" value="GDHRDH"/>
</dbReference>
<feature type="transmembrane region" description="Helical" evidence="5">
    <location>
        <begin position="31"/>
        <end position="50"/>
    </location>
</feature>
<proteinExistence type="inferred from homology"/>
<evidence type="ECO:0000256" key="3">
    <source>
        <dbReference type="ARBA" id="ARBA00023027"/>
    </source>
</evidence>
<evidence type="ECO:0000256" key="1">
    <source>
        <dbReference type="ARBA" id="ARBA00006484"/>
    </source>
</evidence>
<dbReference type="PRINTS" id="PR00080">
    <property type="entry name" value="SDRFAMILY"/>
</dbReference>
<organism evidence="6 7">
    <name type="scientific">Ditylenchus destructor</name>
    <dbReference type="NCBI Taxonomy" id="166010"/>
    <lineage>
        <taxon>Eukaryota</taxon>
        <taxon>Metazoa</taxon>
        <taxon>Ecdysozoa</taxon>
        <taxon>Nematoda</taxon>
        <taxon>Chromadorea</taxon>
        <taxon>Rhabditida</taxon>
        <taxon>Tylenchina</taxon>
        <taxon>Tylenchomorpha</taxon>
        <taxon>Sphaerularioidea</taxon>
        <taxon>Anguinidae</taxon>
        <taxon>Anguininae</taxon>
        <taxon>Ditylenchus</taxon>
    </lineage>
</organism>
<reference evidence="6" key="1">
    <citation type="submission" date="2022-01" db="EMBL/GenBank/DDBJ databases">
        <title>Genome Sequence Resource for Two Populations of Ditylenchus destructor, the Migratory Endoparasitic Phytonematode.</title>
        <authorList>
            <person name="Zhang H."/>
            <person name="Lin R."/>
            <person name="Xie B."/>
        </authorList>
    </citation>
    <scope>NUCLEOTIDE SEQUENCE</scope>
    <source>
        <strain evidence="6">BazhouSP</strain>
    </source>
</reference>
<dbReference type="CDD" id="cd05339">
    <property type="entry name" value="17beta-HSDXI-like_SDR_c"/>
    <property type="match status" value="1"/>
</dbReference>
<dbReference type="PANTHER" id="PTHR24322:SF742">
    <property type="entry name" value="PROTEIN DHS-3"/>
    <property type="match status" value="1"/>
</dbReference>
<comment type="caution">
    <text evidence="6">The sequence shown here is derived from an EMBL/GenBank/DDBJ whole genome shotgun (WGS) entry which is preliminary data.</text>
</comment>
<dbReference type="Gene3D" id="3.40.50.720">
    <property type="entry name" value="NAD(P)-binding Rossmann-like Domain"/>
    <property type="match status" value="1"/>
</dbReference>
<evidence type="ECO:0000256" key="2">
    <source>
        <dbReference type="ARBA" id="ARBA00023002"/>
    </source>
</evidence>
<dbReference type="Proteomes" id="UP001201812">
    <property type="component" value="Unassembled WGS sequence"/>
</dbReference>
<dbReference type="Pfam" id="PF00106">
    <property type="entry name" value="adh_short"/>
    <property type="match status" value="1"/>
</dbReference>
<evidence type="ECO:0000256" key="5">
    <source>
        <dbReference type="SAM" id="Phobius"/>
    </source>
</evidence>
<protein>
    <submittedName>
        <fullName evidence="6">Short chain dehydrogenase domain-containing protein</fullName>
    </submittedName>
</protein>